<protein>
    <submittedName>
        <fullName evidence="5">NADP-dependent d-sorbitol-6-phosphate dehydrogenase</fullName>
    </submittedName>
</protein>
<dbReference type="GO" id="GO:0016616">
    <property type="term" value="F:oxidoreductase activity, acting on the CH-OH group of donors, NAD or NADP as acceptor"/>
    <property type="evidence" value="ECO:0007669"/>
    <property type="project" value="UniProtKB-ARBA"/>
</dbReference>
<accession>A0A081CL73</accession>
<sequence length="453" mass="49674">MPIPTVRLPSGVELPRLAFGTGTALYQSAAAKQVTMALNAGFRFVDGAEVYANEESAGEGIQTFLKSSGLKREDIYVLTKVGKDGMADLQSAVKEEMRKLQVDYLDSYLLHFPPRGKDGLPSNVDAWRQLEKIKAAGLTKSIGVSNWLASDIQQLLDAGLSTPDINQIEFHPYLYANAEYTKLMALQKKHGIVTMTYAALAPFYKSTLPEDGPLNKALTAIAGKNDKRTTAAVLLRWALQRSEGIITTTTSKESRANELLDQLDSNNDAQLHLDEDELKQIDEAGKQHGYENDGSEARRCEFKVADLQHVAALLASPASTPPLVTTTVDTTATHRLTVLYTTLPPPVSGFSFKGGRPRCFAFWQEFQKCYVQADTPSDCIGAKEDYLECLHHTKEIARAKEIKDTWIARQTKDAHAAREKGEVRATSSIMDLGLINDTKNDKTDAASSGSESS</sequence>
<dbReference type="CDD" id="cd24141">
    <property type="entry name" value="NDUFS5-like"/>
    <property type="match status" value="1"/>
</dbReference>
<dbReference type="InterPro" id="IPR020471">
    <property type="entry name" value="AKR"/>
</dbReference>
<dbReference type="PANTHER" id="PTHR43827">
    <property type="entry name" value="2,5-DIKETO-D-GLUCONIC ACID REDUCTASE"/>
    <property type="match status" value="1"/>
</dbReference>
<reference evidence="5" key="1">
    <citation type="submission" date="2014-07" db="EMBL/GenBank/DDBJ databases">
        <title>Draft genome sequence of the yeast Pseudozyma antarctica JCM 10317 known as a producer of lipase B which used in a wide range of industrial applications.</title>
        <authorList>
            <person name="Morita T."/>
            <person name="Saika A."/>
            <person name="Koike H."/>
        </authorList>
    </citation>
    <scope>NUCLEOTIDE SEQUENCE</scope>
    <source>
        <strain evidence="5">JCM 10317</strain>
    </source>
</reference>
<dbReference type="RefSeq" id="XP_014654361.1">
    <property type="nucleotide sequence ID" value="XM_014798875.1"/>
</dbReference>
<proteinExistence type="inferred from homology"/>
<dbReference type="PRINTS" id="PR00069">
    <property type="entry name" value="ALDKETRDTASE"/>
</dbReference>
<feature type="domain" description="NADP-dependent oxidoreductase" evidence="4">
    <location>
        <begin position="23"/>
        <end position="284"/>
    </location>
</feature>
<keyword evidence="2" id="KW-0521">NADP</keyword>
<dbReference type="EMBL" id="DF830085">
    <property type="protein sequence ID" value="GAK67419.1"/>
    <property type="molecule type" value="Genomic_DNA"/>
</dbReference>
<name>A0A081CL73_PSEA2</name>
<dbReference type="InterPro" id="IPR036812">
    <property type="entry name" value="NAD(P)_OxRdtase_dom_sf"/>
</dbReference>
<dbReference type="AlphaFoldDB" id="A0A081CL73"/>
<dbReference type="PANTHER" id="PTHR43827:SF3">
    <property type="entry name" value="NADP-DEPENDENT OXIDOREDUCTASE DOMAIN-CONTAINING PROTEIN"/>
    <property type="match status" value="1"/>
</dbReference>
<dbReference type="SUPFAM" id="SSF51430">
    <property type="entry name" value="NAD(P)-linked oxidoreductase"/>
    <property type="match status" value="1"/>
</dbReference>
<dbReference type="InterPro" id="IPR023210">
    <property type="entry name" value="NADP_OxRdtase_dom"/>
</dbReference>
<evidence type="ECO:0000256" key="2">
    <source>
        <dbReference type="ARBA" id="ARBA00022857"/>
    </source>
</evidence>
<gene>
    <name evidence="5" type="ORF">PAN0_018d5646</name>
</gene>
<dbReference type="GO" id="GO:0016652">
    <property type="term" value="F:oxidoreductase activity, acting on NAD(P)H as acceptor"/>
    <property type="evidence" value="ECO:0007669"/>
    <property type="project" value="InterPro"/>
</dbReference>
<keyword evidence="3" id="KW-0560">Oxidoreductase</keyword>
<evidence type="ECO:0000313" key="6">
    <source>
        <dbReference type="Proteomes" id="UP000053758"/>
    </source>
</evidence>
<evidence type="ECO:0000256" key="3">
    <source>
        <dbReference type="ARBA" id="ARBA00023002"/>
    </source>
</evidence>
<dbReference type="Gene3D" id="3.20.20.100">
    <property type="entry name" value="NADP-dependent oxidoreductase domain"/>
    <property type="match status" value="1"/>
</dbReference>
<organism evidence="5">
    <name type="scientific">Pseudozyma antarctica</name>
    <name type="common">Yeast</name>
    <name type="synonym">Candida antarctica</name>
    <dbReference type="NCBI Taxonomy" id="84753"/>
    <lineage>
        <taxon>Eukaryota</taxon>
        <taxon>Fungi</taxon>
        <taxon>Dikarya</taxon>
        <taxon>Basidiomycota</taxon>
        <taxon>Ustilaginomycotina</taxon>
        <taxon>Ustilaginomycetes</taxon>
        <taxon>Ustilaginales</taxon>
        <taxon>Ustilaginaceae</taxon>
        <taxon>Moesziomyces</taxon>
    </lineage>
</organism>
<evidence type="ECO:0000259" key="4">
    <source>
        <dbReference type="Pfam" id="PF00248"/>
    </source>
</evidence>
<evidence type="ECO:0000256" key="1">
    <source>
        <dbReference type="ARBA" id="ARBA00007905"/>
    </source>
</evidence>
<dbReference type="GeneID" id="26306509"/>
<evidence type="ECO:0000313" key="5">
    <source>
        <dbReference type="EMBL" id="GAK67419.1"/>
    </source>
</evidence>
<keyword evidence="6" id="KW-1185">Reference proteome</keyword>
<dbReference type="Proteomes" id="UP000053758">
    <property type="component" value="Unassembled WGS sequence"/>
</dbReference>
<comment type="similarity">
    <text evidence="1">Belongs to the aldo/keto reductase family.</text>
</comment>
<dbReference type="HOGENOM" id="CLU_604094_0_0_1"/>
<dbReference type="Pfam" id="PF00248">
    <property type="entry name" value="Aldo_ket_red"/>
    <property type="match status" value="1"/>
</dbReference>
<dbReference type="CDD" id="cd19120">
    <property type="entry name" value="AKR_AKR3C2-3"/>
    <property type="match status" value="1"/>
</dbReference>
<dbReference type="InterPro" id="IPR044494">
    <property type="entry name" value="AKR3C2/3"/>
</dbReference>